<name>A0A165ZC95_9AGAM</name>
<gene>
    <name evidence="1" type="ORF">FIBSPDRAFT_963143</name>
</gene>
<proteinExistence type="predicted"/>
<evidence type="ECO:0000313" key="1">
    <source>
        <dbReference type="EMBL" id="KZP10434.1"/>
    </source>
</evidence>
<sequence>MTCDAVTDSKSDSIESTLLTGIMHNCLPTGDVLLQTTALNFPFPATQRYCTEALYEGPMDDGKDDLFVKPIQRINLLTGPHTEPVTIEDCSAGSTIGLVQL</sequence>
<dbReference type="EMBL" id="KV417680">
    <property type="protein sequence ID" value="KZP10434.1"/>
    <property type="molecule type" value="Genomic_DNA"/>
</dbReference>
<dbReference type="AlphaFoldDB" id="A0A165ZC95"/>
<reference evidence="1" key="1">
    <citation type="journal article" date="2016" name="Mol. Biol. Evol.">
        <title>Comparative Genomics of Early-Diverging Mushroom-Forming Fungi Provides Insights into the Origins of Lignocellulose Decay Capabilities.</title>
        <authorList>
            <person name="Nagy L.G."/>
            <person name="Riley R."/>
            <person name="Tritt A."/>
            <person name="Adam C."/>
            <person name="Daum C."/>
            <person name="Floudas D."/>
            <person name="Sun H."/>
            <person name="Yadav J.S."/>
            <person name="Pangilinan J."/>
            <person name="Larsson K.H."/>
            <person name="Matsuura K."/>
            <person name="Barry K."/>
            <person name="Labutti K."/>
            <person name="Kuo R."/>
            <person name="Ohm R.A."/>
            <person name="Bhattacharya S.S."/>
            <person name="Shirouzu T."/>
            <person name="Yoshinaga Y."/>
            <person name="Martin F.M."/>
            <person name="Grigoriev I.V."/>
            <person name="Hibbett D.S."/>
        </authorList>
    </citation>
    <scope>NUCLEOTIDE SEQUENCE [LARGE SCALE GENOMIC DNA]</scope>
    <source>
        <strain evidence="1">CBS 109695</strain>
    </source>
</reference>
<dbReference type="STRING" id="436010.A0A165ZC95"/>
<protein>
    <submittedName>
        <fullName evidence="1">Uncharacterized protein</fullName>
    </submittedName>
</protein>
<organism evidence="1">
    <name type="scientific">Athelia psychrophila</name>
    <dbReference type="NCBI Taxonomy" id="1759441"/>
    <lineage>
        <taxon>Eukaryota</taxon>
        <taxon>Fungi</taxon>
        <taxon>Dikarya</taxon>
        <taxon>Basidiomycota</taxon>
        <taxon>Agaricomycotina</taxon>
        <taxon>Agaricomycetes</taxon>
        <taxon>Agaricomycetidae</taxon>
        <taxon>Atheliales</taxon>
        <taxon>Atheliaceae</taxon>
        <taxon>Athelia</taxon>
    </lineage>
</organism>
<accession>A0A165ZC95</accession>